<gene>
    <name evidence="2" type="ORF">EIMP300_42410</name>
</gene>
<dbReference type="InterPro" id="IPR029044">
    <property type="entry name" value="Nucleotide-diphossugar_trans"/>
</dbReference>
<dbReference type="Proteomes" id="UP000467488">
    <property type="component" value="Chromosome"/>
</dbReference>
<keyword evidence="1" id="KW-0812">Transmembrane</keyword>
<name>A0A8S0FRU9_ECOLX</name>
<evidence type="ECO:0008006" key="4">
    <source>
        <dbReference type="Google" id="ProtNLM"/>
    </source>
</evidence>
<dbReference type="SUPFAM" id="SSF53448">
    <property type="entry name" value="Nucleotide-diphospho-sugar transferases"/>
    <property type="match status" value="1"/>
</dbReference>
<evidence type="ECO:0000256" key="1">
    <source>
        <dbReference type="SAM" id="Phobius"/>
    </source>
</evidence>
<keyword evidence="1" id="KW-1133">Transmembrane helix</keyword>
<evidence type="ECO:0000313" key="3">
    <source>
        <dbReference type="Proteomes" id="UP000467488"/>
    </source>
</evidence>
<keyword evidence="1" id="KW-0472">Membrane</keyword>
<feature type="transmembrane region" description="Helical" evidence="1">
    <location>
        <begin position="75"/>
        <end position="92"/>
    </location>
</feature>
<proteinExistence type="predicted"/>
<dbReference type="AlphaFoldDB" id="A0A8S0FRU9"/>
<dbReference type="Gene3D" id="3.90.550.10">
    <property type="entry name" value="Spore Coat Polysaccharide Biosynthesis Protein SpsA, Chain A"/>
    <property type="match status" value="1"/>
</dbReference>
<protein>
    <recommendedName>
        <fullName evidence="4">Glycosyltransferase family 2 protein</fullName>
    </recommendedName>
</protein>
<sequence>MFGNSWIDDNEEYFLYYEELDICLRAKAKNFKLGICSESLVYHKIGASTDGGKSMMADLCSIKNRLVITERFYPQYYWTVWLSLFVVAFNRARRGEFNKMKRCLNVMFNFKRNKGSKCH</sequence>
<dbReference type="EMBL" id="AP022360">
    <property type="protein sequence ID" value="BBU82841.1"/>
    <property type="molecule type" value="Genomic_DNA"/>
</dbReference>
<reference evidence="2 3" key="1">
    <citation type="submission" date="2020-01" db="EMBL/GenBank/DDBJ databases">
        <title>Dynamics of blaIMP-6 dissemination in carbapenem resistant Enterobacteriacea isolated from regional surveillance in Osaka, Japan.</title>
        <authorList>
            <person name="Abe R."/>
            <person name="Akeda Y."/>
            <person name="Sugawara Y."/>
            <person name="Yamamoto N."/>
            <person name="Tomono K."/>
            <person name="Takeuchi D."/>
            <person name="Kawahara R."/>
            <person name="Hamada S."/>
        </authorList>
    </citation>
    <scope>NUCLEOTIDE SEQUENCE [LARGE SCALE GENOMIC DNA]</scope>
    <source>
        <strain evidence="2 3">E300</strain>
    </source>
</reference>
<evidence type="ECO:0000313" key="2">
    <source>
        <dbReference type="EMBL" id="BBU82841.1"/>
    </source>
</evidence>
<organism evidence="2 3">
    <name type="scientific">Escherichia coli</name>
    <dbReference type="NCBI Taxonomy" id="562"/>
    <lineage>
        <taxon>Bacteria</taxon>
        <taxon>Pseudomonadati</taxon>
        <taxon>Pseudomonadota</taxon>
        <taxon>Gammaproteobacteria</taxon>
        <taxon>Enterobacterales</taxon>
        <taxon>Enterobacteriaceae</taxon>
        <taxon>Escherichia</taxon>
    </lineage>
</organism>
<accession>A0A8S0FRU9</accession>